<accession>A0A5C2S0L1</accession>
<evidence type="ECO:0000313" key="4">
    <source>
        <dbReference type="Proteomes" id="UP000313359"/>
    </source>
</evidence>
<sequence>MPRTTVTKAQLEELVATLRAAVEAAQHARDVAAGELETTRQALTTAQAEATSAQEAAAAAQAASTALQQQLQNAPPLQGQLAGGGPGGVAMDPAPVQANLPQIDRPVGTRWSIHEAMQLSQAEYAEVQRTIRSLVIRAQLDWTEDFRRQDADRLGTLFRAARAAHPILRRYTNNWATAAIARQYMSNKRKHAYKQGYIKKRGACADKENLPGPSGQRRREDEGDRSGGAGAVA</sequence>
<organism evidence="3 4">
    <name type="scientific">Lentinus tigrinus ALCF2SS1-6</name>
    <dbReference type="NCBI Taxonomy" id="1328759"/>
    <lineage>
        <taxon>Eukaryota</taxon>
        <taxon>Fungi</taxon>
        <taxon>Dikarya</taxon>
        <taxon>Basidiomycota</taxon>
        <taxon>Agaricomycotina</taxon>
        <taxon>Agaricomycetes</taxon>
        <taxon>Polyporales</taxon>
        <taxon>Polyporaceae</taxon>
        <taxon>Lentinus</taxon>
    </lineage>
</organism>
<dbReference type="AlphaFoldDB" id="A0A5C2S0L1"/>
<keyword evidence="1" id="KW-0175">Coiled coil</keyword>
<reference evidence="3" key="1">
    <citation type="journal article" date="2018" name="Genome Biol. Evol.">
        <title>Genomics and development of Lentinus tigrinus, a white-rot wood-decaying mushroom with dimorphic fruiting bodies.</title>
        <authorList>
            <person name="Wu B."/>
            <person name="Xu Z."/>
            <person name="Knudson A."/>
            <person name="Carlson A."/>
            <person name="Chen N."/>
            <person name="Kovaka S."/>
            <person name="LaButti K."/>
            <person name="Lipzen A."/>
            <person name="Pennachio C."/>
            <person name="Riley R."/>
            <person name="Schakwitz W."/>
            <person name="Umezawa K."/>
            <person name="Ohm R.A."/>
            <person name="Grigoriev I.V."/>
            <person name="Nagy L.G."/>
            <person name="Gibbons J."/>
            <person name="Hibbett D."/>
        </authorList>
    </citation>
    <scope>NUCLEOTIDE SEQUENCE [LARGE SCALE GENOMIC DNA]</scope>
    <source>
        <strain evidence="3">ALCF2SS1-6</strain>
    </source>
</reference>
<keyword evidence="4" id="KW-1185">Reference proteome</keyword>
<name>A0A5C2S0L1_9APHY</name>
<dbReference type="Proteomes" id="UP000313359">
    <property type="component" value="Unassembled WGS sequence"/>
</dbReference>
<protein>
    <submittedName>
        <fullName evidence="3">Uncharacterized protein</fullName>
    </submittedName>
</protein>
<gene>
    <name evidence="3" type="ORF">L227DRAFT_655947</name>
</gene>
<proteinExistence type="predicted"/>
<evidence type="ECO:0000313" key="3">
    <source>
        <dbReference type="EMBL" id="RPD56850.1"/>
    </source>
</evidence>
<dbReference type="EMBL" id="ML122285">
    <property type="protein sequence ID" value="RPD56850.1"/>
    <property type="molecule type" value="Genomic_DNA"/>
</dbReference>
<feature type="coiled-coil region" evidence="1">
    <location>
        <begin position="8"/>
        <end position="63"/>
    </location>
</feature>
<evidence type="ECO:0000256" key="2">
    <source>
        <dbReference type="SAM" id="MobiDB-lite"/>
    </source>
</evidence>
<feature type="compositionally biased region" description="Low complexity" evidence="2">
    <location>
        <begin position="67"/>
        <end position="80"/>
    </location>
</feature>
<dbReference type="STRING" id="1328759.A0A5C2S0L1"/>
<feature type="region of interest" description="Disordered" evidence="2">
    <location>
        <begin position="67"/>
        <end position="95"/>
    </location>
</feature>
<feature type="region of interest" description="Disordered" evidence="2">
    <location>
        <begin position="203"/>
        <end position="233"/>
    </location>
</feature>
<evidence type="ECO:0000256" key="1">
    <source>
        <dbReference type="SAM" id="Coils"/>
    </source>
</evidence>
<dbReference type="OrthoDB" id="3266957at2759"/>